<comment type="caution">
    <text evidence="1">The sequence shown here is derived from an EMBL/GenBank/DDBJ whole genome shotgun (WGS) entry which is preliminary data.</text>
</comment>
<reference evidence="1 2" key="1">
    <citation type="journal article" date="2015" name="Genome Biol. Evol.">
        <title>Comparative Genomics of a Bacterivorous Green Alga Reveals Evolutionary Causalities and Consequences of Phago-Mixotrophic Mode of Nutrition.</title>
        <authorList>
            <person name="Burns J.A."/>
            <person name="Paasch A."/>
            <person name="Narechania A."/>
            <person name="Kim E."/>
        </authorList>
    </citation>
    <scope>NUCLEOTIDE SEQUENCE [LARGE SCALE GENOMIC DNA]</scope>
    <source>
        <strain evidence="1 2">PLY_AMNH</strain>
    </source>
</reference>
<name>A0AAE0G795_9CHLO</name>
<keyword evidence="2" id="KW-1185">Reference proteome</keyword>
<protein>
    <submittedName>
        <fullName evidence="1">Uncharacterized protein</fullName>
    </submittedName>
</protein>
<gene>
    <name evidence="1" type="ORF">CYMTET_19107</name>
</gene>
<dbReference type="EMBL" id="LGRX02008878">
    <property type="protein sequence ID" value="KAK3272610.1"/>
    <property type="molecule type" value="Genomic_DNA"/>
</dbReference>
<evidence type="ECO:0000313" key="1">
    <source>
        <dbReference type="EMBL" id="KAK3272610.1"/>
    </source>
</evidence>
<dbReference type="AlphaFoldDB" id="A0AAE0G795"/>
<evidence type="ECO:0000313" key="2">
    <source>
        <dbReference type="Proteomes" id="UP001190700"/>
    </source>
</evidence>
<sequence length="303" mass="33863">MGCVLSCVGAYICCPAEWRIRASHATQRWLLQHPGQFGNLLIRFYLSDFPFTGAAEQFWTSRRKAIGKNFCAVGKVVVSEQKLLHKLLLSPQKRGPYLGATDYDASKLPPTGSLIHLSDNGAGGDHDEYRACAEEYVFNTLSKERCKDAYAQGLINDLVDATFKFSEDEVKSTHLPRFVIRYIHYCFLGLEFEVDSDTYKLLWDLYYNPSPVIGRNLVHYVKYFNRLVPSYEKLTGHALVGMDQVSALLEKVAAVYAACPALENYATSPKYLNQTKDQFAYSLTAVFGIAGLQVSSAGSFCPA</sequence>
<accession>A0AAE0G795</accession>
<organism evidence="1 2">
    <name type="scientific">Cymbomonas tetramitiformis</name>
    <dbReference type="NCBI Taxonomy" id="36881"/>
    <lineage>
        <taxon>Eukaryota</taxon>
        <taxon>Viridiplantae</taxon>
        <taxon>Chlorophyta</taxon>
        <taxon>Pyramimonadophyceae</taxon>
        <taxon>Pyramimonadales</taxon>
        <taxon>Pyramimonadaceae</taxon>
        <taxon>Cymbomonas</taxon>
    </lineage>
</organism>
<dbReference type="Proteomes" id="UP001190700">
    <property type="component" value="Unassembled WGS sequence"/>
</dbReference>
<proteinExistence type="predicted"/>